<dbReference type="RefSeq" id="WP_146188709.1">
    <property type="nucleotide sequence ID" value="NZ_OMOJ01000014.1"/>
</dbReference>
<dbReference type="OrthoDB" id="7867887at2"/>
<feature type="compositionally biased region" description="Basic residues" evidence="2">
    <location>
        <begin position="748"/>
        <end position="763"/>
    </location>
</feature>
<reference evidence="4" key="1">
    <citation type="submission" date="2018-03" db="EMBL/GenBank/DDBJ databases">
        <authorList>
            <person name="Rodrigo-Torres L."/>
            <person name="Arahal R. D."/>
            <person name="Lucena T."/>
        </authorList>
    </citation>
    <scope>NUCLEOTIDE SEQUENCE [LARGE SCALE GENOMIC DNA]</scope>
    <source>
        <strain evidence="4">CECT 8871</strain>
    </source>
</reference>
<protein>
    <submittedName>
        <fullName evidence="3">Chromosome partition protein Smc</fullName>
    </submittedName>
</protein>
<dbReference type="Proteomes" id="UP000244904">
    <property type="component" value="Unassembled WGS sequence"/>
</dbReference>
<gene>
    <name evidence="3" type="primary">smc_3</name>
    <name evidence="3" type="ORF">PRI8871_03651</name>
</gene>
<feature type="coiled-coil region" evidence="1">
    <location>
        <begin position="306"/>
        <end position="375"/>
    </location>
</feature>
<evidence type="ECO:0000313" key="3">
    <source>
        <dbReference type="EMBL" id="SPF81826.1"/>
    </source>
</evidence>
<feature type="coiled-coil region" evidence="1">
    <location>
        <begin position="559"/>
        <end position="586"/>
    </location>
</feature>
<dbReference type="AlphaFoldDB" id="A0A2R8B0L1"/>
<organism evidence="3 4">
    <name type="scientific">Pseudoprimorskyibacter insulae</name>
    <dbReference type="NCBI Taxonomy" id="1695997"/>
    <lineage>
        <taxon>Bacteria</taxon>
        <taxon>Pseudomonadati</taxon>
        <taxon>Pseudomonadota</taxon>
        <taxon>Alphaproteobacteria</taxon>
        <taxon>Rhodobacterales</taxon>
        <taxon>Paracoccaceae</taxon>
        <taxon>Pseudoprimorskyibacter</taxon>
    </lineage>
</organism>
<evidence type="ECO:0000256" key="1">
    <source>
        <dbReference type="SAM" id="Coils"/>
    </source>
</evidence>
<feature type="coiled-coil region" evidence="1">
    <location>
        <begin position="243"/>
        <end position="277"/>
    </location>
</feature>
<proteinExistence type="predicted"/>
<keyword evidence="1" id="KW-0175">Coiled coil</keyword>
<evidence type="ECO:0000256" key="2">
    <source>
        <dbReference type="SAM" id="MobiDB-lite"/>
    </source>
</evidence>
<sequence>MYSLPKSRNLKSDIMRQHLEQSSFGTLLLIGAGELNDLSTAVAAAEQVILVEPDSGRLKSLELVDDKVTVLEAFAGLEVGKAELSVFNLPGLSSLKTPTGLKDLYPGLRVVRKATVSVAPLGDLMALLDARPAPYGLMLNTTGVEADLLQGLIANGAITRFSRIDLRTGKEPLFEGALPIDQVKGFLSEAGFVLSAQDDEDPDWPTATFDLDVQALKLKTLTEELRVVNEAAQKRETALTVSLAAAEAEHAKTISRAEQAEAKIKDLVSALADIKKQEADGKAKFAELEATHQALLKKADWRNGRIGELEAALKEREAQITEAKAIKQAGEMRIQQAEARANELQANLTAEASCKADLQSKLDQLSTAHQELSTKADWRERRIKELGSEKAALDAAAQSREADLVQKISNTDAKAKELEGKLNAAQKQEADGKAKFAELEATHQALLKKADWWNGRIGELEAALKEREAQITEAKAIKQAGEMRIQQAEARANELQANLTAEASCKADLQSKLDQLSTAHQELSTKADWRERRIKELGSEKAALDAAAQSREADLVQKISNTDAKAKELEGKLNAAQKQEADGKAKFAELEATHQALLKKADWWNGRIGELEAALKEREAQITVQLTKIEKLETTNVAATEHSQSLKTALDKQISDAKASEKSAIERRDAVEDSLAMSLRTQAMLQGDLRDLQEKYQEVLAVKTKQQALLDALKPRLQQAAQYLQLQQSEAEDAHIIAEVGTSEKSVRARKKKSAKSAKRKTK</sequence>
<feature type="region of interest" description="Disordered" evidence="2">
    <location>
        <begin position="739"/>
        <end position="763"/>
    </location>
</feature>
<feature type="coiled-coil region" evidence="1">
    <location>
        <begin position="408"/>
        <end position="526"/>
    </location>
</feature>
<dbReference type="Gene3D" id="1.10.287.1490">
    <property type="match status" value="1"/>
</dbReference>
<keyword evidence="4" id="KW-1185">Reference proteome</keyword>
<name>A0A2R8B0L1_9RHOB</name>
<accession>A0A2R8B0L1</accession>
<evidence type="ECO:0000313" key="4">
    <source>
        <dbReference type="Proteomes" id="UP000244904"/>
    </source>
</evidence>
<dbReference type="EMBL" id="OMOJ01000014">
    <property type="protein sequence ID" value="SPF81826.1"/>
    <property type="molecule type" value="Genomic_DNA"/>
</dbReference>